<dbReference type="PATRIC" id="fig|1386089.3.peg.1463"/>
<organism evidence="2 3">
    <name type="scientific">Intrasporangium oryzae NRRL B-24470</name>
    <dbReference type="NCBI Taxonomy" id="1386089"/>
    <lineage>
        <taxon>Bacteria</taxon>
        <taxon>Bacillati</taxon>
        <taxon>Actinomycetota</taxon>
        <taxon>Actinomycetes</taxon>
        <taxon>Micrococcales</taxon>
        <taxon>Intrasporangiaceae</taxon>
        <taxon>Intrasporangium</taxon>
    </lineage>
</organism>
<dbReference type="EMBL" id="AWSA01000012">
    <property type="protein sequence ID" value="EWT02270.1"/>
    <property type="molecule type" value="Genomic_DNA"/>
</dbReference>
<dbReference type="Proteomes" id="UP000019489">
    <property type="component" value="Unassembled WGS sequence"/>
</dbReference>
<dbReference type="OrthoDB" id="4865552at2"/>
<evidence type="ECO:0000313" key="3">
    <source>
        <dbReference type="Proteomes" id="UP000019489"/>
    </source>
</evidence>
<dbReference type="eggNOG" id="ENOG5032D1Q">
    <property type="taxonomic scope" value="Bacteria"/>
</dbReference>
<feature type="chain" id="PRO_5004924191" description="Lipoprotein" evidence="1">
    <location>
        <begin position="29"/>
        <end position="327"/>
    </location>
</feature>
<dbReference type="PROSITE" id="PS51257">
    <property type="entry name" value="PROKAR_LIPOPROTEIN"/>
    <property type="match status" value="1"/>
</dbReference>
<evidence type="ECO:0008006" key="4">
    <source>
        <dbReference type="Google" id="ProtNLM"/>
    </source>
</evidence>
<dbReference type="STRING" id="1386089.N865_06675"/>
<reference evidence="2 3" key="1">
    <citation type="submission" date="2013-08" db="EMBL/GenBank/DDBJ databases">
        <title>Intrasporangium oryzae NRRL B-24470.</title>
        <authorList>
            <person name="Liu H."/>
            <person name="Wang G."/>
        </authorList>
    </citation>
    <scope>NUCLEOTIDE SEQUENCE [LARGE SCALE GENOMIC DNA]</scope>
    <source>
        <strain evidence="2 3">NRRL B-24470</strain>
    </source>
</reference>
<gene>
    <name evidence="2" type="ORF">N865_06675</name>
</gene>
<name>W9G890_9MICO</name>
<evidence type="ECO:0000256" key="1">
    <source>
        <dbReference type="SAM" id="SignalP"/>
    </source>
</evidence>
<protein>
    <recommendedName>
        <fullName evidence="4">Lipoprotein</fullName>
    </recommendedName>
</protein>
<comment type="caution">
    <text evidence="2">The sequence shown here is derived from an EMBL/GenBank/DDBJ whole genome shotgun (WGS) entry which is preliminary data.</text>
</comment>
<proteinExistence type="predicted"/>
<accession>W9G890</accession>
<keyword evidence="1" id="KW-0732">Signal</keyword>
<evidence type="ECO:0000313" key="2">
    <source>
        <dbReference type="EMBL" id="EWT02270.1"/>
    </source>
</evidence>
<sequence>MPSPATRRRGLAALLLGVTLLSACTGNADEGDVAESTPAVAPSAAQAQADSVVAAAVTARNDITPAGEAARQKAFAGAALESANAWAKTLPGRTAADKAANELSTTGAKVLGISRSTDLPQQILVQTTLVKSGAPVLVLLTTSKAGTPFKVAALVPVLPGARVDALDPLSEGSGAIGSGKGLVATPDAVVKAYADSVKYPDPVSSPLLDTDKWTQQLVQSARAQGEALKVQGTFTQTHDPKAILGGLRLKGGDGAIVFADLVRSDAIALRTPAKLTPSKDLTLLTGIKQITTEADLTTNEIIAFVIPTTGKARIVAATDQLVAGTGR</sequence>
<feature type="signal peptide" evidence="1">
    <location>
        <begin position="1"/>
        <end position="28"/>
    </location>
</feature>
<keyword evidence="3" id="KW-1185">Reference proteome</keyword>
<dbReference type="RefSeq" id="WP_034803497.1">
    <property type="nucleotide sequence ID" value="NZ_AWSA01000012.1"/>
</dbReference>
<dbReference type="AlphaFoldDB" id="W9G890"/>